<organism evidence="1 2">
    <name type="scientific">Pseudopedobacter saltans</name>
    <dbReference type="NCBI Taxonomy" id="151895"/>
    <lineage>
        <taxon>Bacteria</taxon>
        <taxon>Pseudomonadati</taxon>
        <taxon>Bacteroidota</taxon>
        <taxon>Sphingobacteriia</taxon>
        <taxon>Sphingobacteriales</taxon>
        <taxon>Sphingobacteriaceae</taxon>
        <taxon>Pseudopedobacter</taxon>
    </lineage>
</organism>
<evidence type="ECO:0000313" key="2">
    <source>
        <dbReference type="Proteomes" id="UP000249645"/>
    </source>
</evidence>
<evidence type="ECO:0000313" key="1">
    <source>
        <dbReference type="EMBL" id="PZP44364.1"/>
    </source>
</evidence>
<gene>
    <name evidence="1" type="ORF">DI598_14625</name>
</gene>
<comment type="caution">
    <text evidence="1">The sequence shown here is derived from an EMBL/GenBank/DDBJ whole genome shotgun (WGS) entry which is preliminary data.</text>
</comment>
<proteinExistence type="predicted"/>
<dbReference type="Proteomes" id="UP000249645">
    <property type="component" value="Unassembled WGS sequence"/>
</dbReference>
<sequence>MTYSLNEALYLKEYYSSKMIGRMLDDSTQTLVKEIVIEQLENDKSKFVVKANGQRINGVFILFKEIGSAANQFGLCSPDIVLKDLSQLK</sequence>
<dbReference type="AlphaFoldDB" id="A0A2W5EQZ2"/>
<reference evidence="1 2" key="1">
    <citation type="submission" date="2017-11" db="EMBL/GenBank/DDBJ databases">
        <title>Infants hospitalized years apart are colonized by the same room-sourced microbial strains.</title>
        <authorList>
            <person name="Brooks B."/>
            <person name="Olm M.R."/>
            <person name="Firek B.A."/>
            <person name="Baker R."/>
            <person name="Thomas B.C."/>
            <person name="Morowitz M.J."/>
            <person name="Banfield J.F."/>
        </authorList>
    </citation>
    <scope>NUCLEOTIDE SEQUENCE [LARGE SCALE GENOMIC DNA]</scope>
    <source>
        <strain evidence="1">S2_009_000_R2_76</strain>
    </source>
</reference>
<protein>
    <submittedName>
        <fullName evidence="1">Uncharacterized protein</fullName>
    </submittedName>
</protein>
<accession>A0A2W5EQZ2</accession>
<dbReference type="EMBL" id="QFOI01000320">
    <property type="protein sequence ID" value="PZP44364.1"/>
    <property type="molecule type" value="Genomic_DNA"/>
</dbReference>
<name>A0A2W5EQZ2_9SPHI</name>